<feature type="chain" id="PRO_5034277177" description="FecR protein domain-containing protein" evidence="1">
    <location>
        <begin position="25"/>
        <end position="237"/>
    </location>
</feature>
<proteinExistence type="predicted"/>
<accession>A0A8G2C3H1</accession>
<evidence type="ECO:0000313" key="3">
    <source>
        <dbReference type="Proteomes" id="UP000199581"/>
    </source>
</evidence>
<dbReference type="RefSeq" id="WP_092192394.1">
    <property type="nucleotide sequence ID" value="NZ_FOTO01000007.1"/>
</dbReference>
<organism evidence="2 3">
    <name type="scientific">Desulfomicrobium norvegicum (strain DSM 1741 / NCIMB 8310)</name>
    <name type="common">Desulfovibrio baculatus (strain Norway 4)</name>
    <name type="synonym">Desulfovibrio desulfuricans (strain Norway 4)</name>
    <dbReference type="NCBI Taxonomy" id="52561"/>
    <lineage>
        <taxon>Bacteria</taxon>
        <taxon>Pseudomonadati</taxon>
        <taxon>Thermodesulfobacteriota</taxon>
        <taxon>Desulfovibrionia</taxon>
        <taxon>Desulfovibrionales</taxon>
        <taxon>Desulfomicrobiaceae</taxon>
        <taxon>Desulfomicrobium</taxon>
    </lineage>
</organism>
<name>A0A8G2C3H1_DESNO</name>
<dbReference type="EMBL" id="FOTO01000007">
    <property type="protein sequence ID" value="SFL82387.1"/>
    <property type="molecule type" value="Genomic_DNA"/>
</dbReference>
<keyword evidence="3" id="KW-1185">Reference proteome</keyword>
<evidence type="ECO:0000313" key="2">
    <source>
        <dbReference type="EMBL" id="SFL82387.1"/>
    </source>
</evidence>
<comment type="caution">
    <text evidence="2">The sequence shown here is derived from an EMBL/GenBank/DDBJ whole genome shotgun (WGS) entry which is preliminary data.</text>
</comment>
<protein>
    <recommendedName>
        <fullName evidence="4">FecR protein domain-containing protein</fullName>
    </recommendedName>
</protein>
<sequence length="237" mass="24473">MFRKQFFPVLLATMMLFQPLMASAASISRLVPNGTVTLLESGTVVDKEIPVPNGILMSSNGQSLIENEGLHLVSADKTVFAIQEESTHFNLMVMEGNVDFAMSHESKPLGFKPFFQDSAGANPYLIPASSENVFRGTLQVTKDKATLTMSEGSLKVVSVDGQMIVNRGDTIVLAQLPSGAAGSNNAGNLPRPTPETGWGGIAVGAASVGILGAAIAALASGSGGGDGDGDGDEGSPY</sequence>
<gene>
    <name evidence="2" type="ORF">SAMN05421830_10730</name>
</gene>
<dbReference type="Proteomes" id="UP000199581">
    <property type="component" value="Unassembled WGS sequence"/>
</dbReference>
<reference evidence="2 3" key="1">
    <citation type="submission" date="2016-10" db="EMBL/GenBank/DDBJ databases">
        <authorList>
            <person name="Varghese N."/>
            <person name="Submissions S."/>
        </authorList>
    </citation>
    <scope>NUCLEOTIDE SEQUENCE [LARGE SCALE GENOMIC DNA]</scope>
    <source>
        <strain evidence="2 3">DSM 1741</strain>
    </source>
</reference>
<evidence type="ECO:0000256" key="1">
    <source>
        <dbReference type="SAM" id="SignalP"/>
    </source>
</evidence>
<keyword evidence="1" id="KW-0732">Signal</keyword>
<evidence type="ECO:0008006" key="4">
    <source>
        <dbReference type="Google" id="ProtNLM"/>
    </source>
</evidence>
<dbReference type="AlphaFoldDB" id="A0A8G2C3H1"/>
<feature type="signal peptide" evidence="1">
    <location>
        <begin position="1"/>
        <end position="24"/>
    </location>
</feature>
<dbReference type="OrthoDB" id="5471104at2"/>